<feature type="region of interest" description="Disordered" evidence="1">
    <location>
        <begin position="544"/>
        <end position="564"/>
    </location>
</feature>
<feature type="compositionally biased region" description="Basic and acidic residues" evidence="1">
    <location>
        <begin position="551"/>
        <end position="564"/>
    </location>
</feature>
<feature type="compositionally biased region" description="Basic and acidic residues" evidence="1">
    <location>
        <begin position="136"/>
        <end position="154"/>
    </location>
</feature>
<evidence type="ECO:0000313" key="2">
    <source>
        <dbReference type="EMBL" id="KAJ3573910.1"/>
    </source>
</evidence>
<feature type="compositionally biased region" description="Basic and acidic residues" evidence="1">
    <location>
        <begin position="389"/>
        <end position="403"/>
    </location>
</feature>
<comment type="caution">
    <text evidence="2">The sequence shown here is derived from an EMBL/GenBank/DDBJ whole genome shotgun (WGS) entry which is preliminary data.</text>
</comment>
<gene>
    <name evidence="2" type="ORF">NP233_g2117</name>
</gene>
<feature type="region of interest" description="Disordered" evidence="1">
    <location>
        <begin position="389"/>
        <end position="410"/>
    </location>
</feature>
<sequence>MSDGYAAFAQPGPETQQASEGREDSSRAGSSSNLQESGTLSIGSGRATHGVFDPNAFQRMAKARTSSSGEKRKRDVGDKGPSRGKLFKIPLAVSRGEISFARGYREGAEFINNLSLNEDDKDRLAADFSTALGRADRREGDLGRSARFERRGEGESDSSDEDDSEEDEGGGGEGPGKRKGRPLLPAPGTEGLSDVPEEIPQGARHSRKIREDALPWFRSDGGEAEKLTESMCRTRNIIEYINNDIRAAKRWVQSAPDAPINFPESEWENILKGRAVNLDKVYDALFIDRVPQEEVASLGGHEIVFKRSPDVKKGVESSGEWQSAWRATIEATSEERLAGTDVSSPLTKGSEALLEEDPGLLFSTGTSMKSMPNRASHWMGLNTTHLRVGAREGRSGEGERRVTDSTAEGDVDQQTVPTHINVANVDHEITVDRGVLRFNRDLTLPRPKYLRYNKWNVEGIPVPGVVEWSRFAEPFPDPPDLPFDHLVNKTINEKRSLFRIVTPVNVSLLRELLIDHPNDKFVDSVCEGFERGFCPWAEAHPENFPTTNDCAQRDPKEPEKAAFL</sequence>
<protein>
    <submittedName>
        <fullName evidence="2">Uncharacterized protein</fullName>
    </submittedName>
</protein>
<dbReference type="EMBL" id="JANIEX010000087">
    <property type="protein sequence ID" value="KAJ3573910.1"/>
    <property type="molecule type" value="Genomic_DNA"/>
</dbReference>
<feature type="region of interest" description="Disordered" evidence="1">
    <location>
        <begin position="1"/>
        <end position="88"/>
    </location>
</feature>
<proteinExistence type="predicted"/>
<name>A0AAD5YZ13_9AGAR</name>
<organism evidence="2 3">
    <name type="scientific">Leucocoprinus birnbaumii</name>
    <dbReference type="NCBI Taxonomy" id="56174"/>
    <lineage>
        <taxon>Eukaryota</taxon>
        <taxon>Fungi</taxon>
        <taxon>Dikarya</taxon>
        <taxon>Basidiomycota</taxon>
        <taxon>Agaricomycotina</taxon>
        <taxon>Agaricomycetes</taxon>
        <taxon>Agaricomycetidae</taxon>
        <taxon>Agaricales</taxon>
        <taxon>Agaricineae</taxon>
        <taxon>Agaricaceae</taxon>
        <taxon>Leucocoprinus</taxon>
    </lineage>
</organism>
<feature type="compositionally biased region" description="Basic and acidic residues" evidence="1">
    <location>
        <begin position="69"/>
        <end position="81"/>
    </location>
</feature>
<accession>A0AAD5YZ13</accession>
<dbReference type="AlphaFoldDB" id="A0AAD5YZ13"/>
<feature type="compositionally biased region" description="Polar residues" evidence="1">
    <location>
        <begin position="27"/>
        <end position="42"/>
    </location>
</feature>
<feature type="compositionally biased region" description="Acidic residues" evidence="1">
    <location>
        <begin position="155"/>
        <end position="170"/>
    </location>
</feature>
<dbReference type="Proteomes" id="UP001213000">
    <property type="component" value="Unassembled WGS sequence"/>
</dbReference>
<feature type="region of interest" description="Disordered" evidence="1">
    <location>
        <begin position="136"/>
        <end position="207"/>
    </location>
</feature>
<evidence type="ECO:0000313" key="3">
    <source>
        <dbReference type="Proteomes" id="UP001213000"/>
    </source>
</evidence>
<evidence type="ECO:0000256" key="1">
    <source>
        <dbReference type="SAM" id="MobiDB-lite"/>
    </source>
</evidence>
<keyword evidence="3" id="KW-1185">Reference proteome</keyword>
<reference evidence="2" key="1">
    <citation type="submission" date="2022-07" db="EMBL/GenBank/DDBJ databases">
        <title>Genome Sequence of Leucocoprinus birnbaumii.</title>
        <authorList>
            <person name="Buettner E."/>
        </authorList>
    </citation>
    <scope>NUCLEOTIDE SEQUENCE</scope>
    <source>
        <strain evidence="2">VT141</strain>
    </source>
</reference>